<feature type="transmembrane region" description="Helical" evidence="6">
    <location>
        <begin position="428"/>
        <end position="449"/>
    </location>
</feature>
<protein>
    <recommendedName>
        <fullName evidence="7">Major facilitator superfamily (MFS) profile domain-containing protein</fullName>
    </recommendedName>
</protein>
<feature type="transmembrane region" description="Helical" evidence="6">
    <location>
        <begin position="165"/>
        <end position="185"/>
    </location>
</feature>
<dbReference type="GO" id="GO:0016020">
    <property type="term" value="C:membrane"/>
    <property type="evidence" value="ECO:0007669"/>
    <property type="project" value="UniProtKB-SubCell"/>
</dbReference>
<dbReference type="Pfam" id="PF07690">
    <property type="entry name" value="MFS_1"/>
    <property type="match status" value="1"/>
</dbReference>
<dbReference type="PANTHER" id="PTHR43791">
    <property type="entry name" value="PERMEASE-RELATED"/>
    <property type="match status" value="1"/>
</dbReference>
<feature type="transmembrane region" description="Helical" evidence="6">
    <location>
        <begin position="366"/>
        <end position="388"/>
    </location>
</feature>
<dbReference type="InterPro" id="IPR036259">
    <property type="entry name" value="MFS_trans_sf"/>
</dbReference>
<dbReference type="FunFam" id="1.20.1250.20:FF:000364">
    <property type="entry name" value="MFS general substrate transporter"/>
    <property type="match status" value="1"/>
</dbReference>
<evidence type="ECO:0000256" key="4">
    <source>
        <dbReference type="ARBA" id="ARBA00022989"/>
    </source>
</evidence>
<keyword evidence="5 6" id="KW-0472">Membrane</keyword>
<dbReference type="OrthoDB" id="2962993at2759"/>
<evidence type="ECO:0000256" key="5">
    <source>
        <dbReference type="ARBA" id="ARBA00023136"/>
    </source>
</evidence>
<dbReference type="Proteomes" id="UP000191285">
    <property type="component" value="Unassembled WGS sequence"/>
</dbReference>
<dbReference type="STRING" id="303698.A0A1V6TQN4"/>
<dbReference type="AlphaFoldDB" id="A0A1V6TQN4"/>
<dbReference type="GO" id="GO:0022857">
    <property type="term" value="F:transmembrane transporter activity"/>
    <property type="evidence" value="ECO:0007669"/>
    <property type="project" value="InterPro"/>
</dbReference>
<feature type="transmembrane region" description="Helical" evidence="6">
    <location>
        <begin position="394"/>
        <end position="416"/>
    </location>
</feature>
<keyword evidence="2" id="KW-0813">Transport</keyword>
<evidence type="ECO:0000256" key="3">
    <source>
        <dbReference type="ARBA" id="ARBA00022692"/>
    </source>
</evidence>
<feature type="transmembrane region" description="Helical" evidence="6">
    <location>
        <begin position="461"/>
        <end position="482"/>
    </location>
</feature>
<gene>
    <name evidence="8" type="ORF">PENSTE_c003G05545</name>
</gene>
<feature type="transmembrane region" description="Helical" evidence="6">
    <location>
        <begin position="335"/>
        <end position="354"/>
    </location>
</feature>
<dbReference type="InterPro" id="IPR020846">
    <property type="entry name" value="MFS_dom"/>
</dbReference>
<sequence>MASHSITKEDIEHGDLTTHVESLPKGAQVTEIDNFRVVGLTPDDAEFFTNYPESKRKSVFRKVDSRLVPMLAVLYLISHIDRANIGNAKIEGMVEDLGMSGVQYNTVLSIFFVPYVLLEVPSNILLKKFKRPSTYLGILVLSWGIVMTCTGLVQNFGGLMATRVLLGVFEAGFFPGAIYLCSYWYMPKDLALRISYFYCASALSGAFSGLLAAAIALMDGVGGLEGWRWIFILEGLASVVLGVACFFFLIDTPALSSRWLTPDETRYLELSMFIKQGGTSVEETSFKFKDLKVVLSNWRVYVQAYFLLCQSALSYGTKFTLPTITKSMGFSDTNAQLLSAPPYVAAAISAITFARLSDRFFWRMPFVAIPMIICVVAYSVIISLNGAIAEKRGVAYFAVVLAVIGIYPIQSAAASWNANNIAPSARRAIGIALMNCVGNVGGIIGSFMYLEKEKPKYYTGFGLSLALAGFGFFVALFLEWSYKVGNANKAKVADEARAKYTEEELFDLGDRSPLFKYVL</sequence>
<organism evidence="8 9">
    <name type="scientific">Penicillium steckii</name>
    <dbReference type="NCBI Taxonomy" id="303698"/>
    <lineage>
        <taxon>Eukaryota</taxon>
        <taxon>Fungi</taxon>
        <taxon>Dikarya</taxon>
        <taxon>Ascomycota</taxon>
        <taxon>Pezizomycotina</taxon>
        <taxon>Eurotiomycetes</taxon>
        <taxon>Eurotiomycetidae</taxon>
        <taxon>Eurotiales</taxon>
        <taxon>Aspergillaceae</taxon>
        <taxon>Penicillium</taxon>
    </lineage>
</organism>
<evidence type="ECO:0000259" key="7">
    <source>
        <dbReference type="PROSITE" id="PS50850"/>
    </source>
</evidence>
<evidence type="ECO:0000256" key="2">
    <source>
        <dbReference type="ARBA" id="ARBA00022448"/>
    </source>
</evidence>
<accession>A0A1V6TQN4</accession>
<dbReference type="PANTHER" id="PTHR43791:SF54">
    <property type="entry name" value="MAJOR FACILITATOR SUPERFAMILY (MFS) PROFILE DOMAIN-CONTAINING PROTEIN-RELATED"/>
    <property type="match status" value="1"/>
</dbReference>
<evidence type="ECO:0000256" key="6">
    <source>
        <dbReference type="SAM" id="Phobius"/>
    </source>
</evidence>
<feature type="transmembrane region" description="Helical" evidence="6">
    <location>
        <begin position="229"/>
        <end position="250"/>
    </location>
</feature>
<feature type="transmembrane region" description="Helical" evidence="6">
    <location>
        <begin position="133"/>
        <end position="153"/>
    </location>
</feature>
<dbReference type="PROSITE" id="PS50850">
    <property type="entry name" value="MFS"/>
    <property type="match status" value="1"/>
</dbReference>
<evidence type="ECO:0000256" key="1">
    <source>
        <dbReference type="ARBA" id="ARBA00004141"/>
    </source>
</evidence>
<evidence type="ECO:0000313" key="9">
    <source>
        <dbReference type="Proteomes" id="UP000191285"/>
    </source>
</evidence>
<feature type="domain" description="Major facilitator superfamily (MFS) profile" evidence="7">
    <location>
        <begin position="67"/>
        <end position="483"/>
    </location>
</feature>
<comment type="caution">
    <text evidence="8">The sequence shown here is derived from an EMBL/GenBank/DDBJ whole genome shotgun (WGS) entry which is preliminary data.</text>
</comment>
<comment type="subcellular location">
    <subcellularLocation>
        <location evidence="1">Membrane</location>
        <topology evidence="1">Multi-pass membrane protein</topology>
    </subcellularLocation>
</comment>
<keyword evidence="4 6" id="KW-1133">Transmembrane helix</keyword>
<keyword evidence="9" id="KW-1185">Reference proteome</keyword>
<dbReference type="EMBL" id="MLKD01000003">
    <property type="protein sequence ID" value="OQE28304.1"/>
    <property type="molecule type" value="Genomic_DNA"/>
</dbReference>
<keyword evidence="3 6" id="KW-0812">Transmembrane</keyword>
<dbReference type="Gene3D" id="1.20.1250.20">
    <property type="entry name" value="MFS general substrate transporter like domains"/>
    <property type="match status" value="2"/>
</dbReference>
<dbReference type="FunFam" id="1.20.1250.20:FF:000034">
    <property type="entry name" value="MFS general substrate transporter"/>
    <property type="match status" value="1"/>
</dbReference>
<reference evidence="9" key="1">
    <citation type="journal article" date="2017" name="Nat. Microbiol.">
        <title>Global analysis of biosynthetic gene clusters reveals vast potential of secondary metabolite production in Penicillium species.</title>
        <authorList>
            <person name="Nielsen J.C."/>
            <person name="Grijseels S."/>
            <person name="Prigent S."/>
            <person name="Ji B."/>
            <person name="Dainat J."/>
            <person name="Nielsen K.F."/>
            <person name="Frisvad J.C."/>
            <person name="Workman M."/>
            <person name="Nielsen J."/>
        </authorList>
    </citation>
    <scope>NUCLEOTIDE SEQUENCE [LARGE SCALE GENOMIC DNA]</scope>
    <source>
        <strain evidence="9">IBT 24891</strain>
    </source>
</reference>
<dbReference type="InterPro" id="IPR011701">
    <property type="entry name" value="MFS"/>
</dbReference>
<proteinExistence type="predicted"/>
<dbReference type="SUPFAM" id="SSF103473">
    <property type="entry name" value="MFS general substrate transporter"/>
    <property type="match status" value="1"/>
</dbReference>
<name>A0A1V6TQN4_9EURO</name>
<evidence type="ECO:0000313" key="8">
    <source>
        <dbReference type="EMBL" id="OQE28304.1"/>
    </source>
</evidence>
<feature type="transmembrane region" description="Helical" evidence="6">
    <location>
        <begin position="197"/>
        <end position="217"/>
    </location>
</feature>